<dbReference type="Pfam" id="PF18759">
    <property type="entry name" value="Plavaka"/>
    <property type="match status" value="1"/>
</dbReference>
<proteinExistence type="predicted"/>
<feature type="compositionally biased region" description="Acidic residues" evidence="1">
    <location>
        <begin position="1314"/>
        <end position="1331"/>
    </location>
</feature>
<gene>
    <name evidence="2" type="ORF">CVT24_009970</name>
</gene>
<dbReference type="EMBL" id="NHTK01005827">
    <property type="protein sequence ID" value="PPQ73255.1"/>
    <property type="molecule type" value="Genomic_DNA"/>
</dbReference>
<accession>A0A409W459</accession>
<dbReference type="InterPro" id="IPR041078">
    <property type="entry name" value="Plavaka"/>
</dbReference>
<dbReference type="OrthoDB" id="3208495at2759"/>
<name>A0A409W459_9AGAR</name>
<sequence length="1369" mass="155028">MDDLVCNSCQHLSKNYRSFALHRNSCSGYKASTVRHEKVLQGTSSHRERVKKARIAVSRNKLGTNSTSALAQTVQTSDLSTSSLSAVDTDKEQDVAMNQVVDSAFDEPWQPNQSNPIEVSNGLENAEEDLKTMFIPPPTARGRERRFPRRFQDFLPNSTTVLPHMPPRPPPNAMLSNATIFNPPPETEPQNDALNPIPPLEHVTTRPNSFGMYRVYPMRPTCEVNESEDLHHLCDSIPGLATNESVTSSSTSTPTPWWKSLKRPEFITNPYAPLQNSTIYGLVNWTLTGGLTKSIAELGRLIKNVLLKDTFNQDHLRDFSPQAILCQLDSVDESVSPFAAEYGWKTSSVHIPMPCEGVEQAEESAPLLEVPNVRHRTLLEAITTAFRQDSAQEFHYTPFQQFWKRTPESQPERVITELYNSDAFYGEHISLMKQRPTREGPQLEIAIAAIMLWSDSTHLASFGNASLWPIYLYFGNLSKYTRAKPSSFSAHHIAYIPSLPKNLQDIYSKAFSTTASAETITHLKRELMHAIWSLLLDKDFIEAYEHGIVMQCADGVWRLVFPRFFTYSADYPEKVLLANIRFLGQCPCPRCKIKKEVIPALGTHVDSQRRTGRNVREDTTRRQDYVNIARRWIFNHGKGIKGADVEGLLKDESLVPTRNAFSTQLAKFGFNYFSMFVPDLLHEFELGVWKHTFTHLIRIYYSTGEDLIPTLNKRYRTTPTFGEATIWRFSSNPAAMTKLAARDFEDVLQCAMPVMEGLLSTATHNKAIQDLLFTLCTWHALAKLRLHTESTLSALKFVTRELGYALRHFVTKICIHYDASELPREEAARKRRKITTDLRKKGSGGTAPSRARATSKQKDKQPSSNSADASKSTKVLNLFTYKLHALGDYVEAIWKYGTSDGFSTQVGELEHKVVKRYYAHTNKNSSFQQQISTHQRRQGVLHGITKRVEEYEASIHRNQASSLSSSRAPSTHAVHPSSSQPTSIIADPSSIPTIHPQKPVEAEPLPPTLPEQHHHIGNTKRFKLNLFQWVNENKEDEAFALDFIQELKDHILSRIMDDSRTTFTNYERDNLEFVNDYIYQHRIFRVNFTTYDLRRSQDTINPYTTHSDIMMLSKVSSHNDAPTTSHPFSYARVLRILDAEITYYDPLSPSSTPIEKRVQFLWVRWFEVENSFASGWEHKRQHRLKFVPSDRPQDAFGFVDPANVIRAVHLIPAYSHGTTDAYLGSSIARNEEHQRNIEDDEDYRYHYVNMFVDRDMFMRFMGGGIGHKATNPYTTSLLPAFLQSSAQQSAPADPADNEGEDVVLEGIPVPGNIGEEEDPEADDTEDPDAPDDPGHANAGDSCGVEGQASMVMSIESLDMMVIDEGYGAF</sequence>
<evidence type="ECO:0000313" key="2">
    <source>
        <dbReference type="EMBL" id="PPQ73255.1"/>
    </source>
</evidence>
<evidence type="ECO:0000256" key="1">
    <source>
        <dbReference type="SAM" id="MobiDB-lite"/>
    </source>
</evidence>
<dbReference type="Proteomes" id="UP000284842">
    <property type="component" value="Unassembled WGS sequence"/>
</dbReference>
<comment type="caution">
    <text evidence="2">The sequence shown here is derived from an EMBL/GenBank/DDBJ whole genome shotgun (WGS) entry which is preliminary data.</text>
</comment>
<feature type="region of interest" description="Disordered" evidence="1">
    <location>
        <begin position="826"/>
        <end position="869"/>
    </location>
</feature>
<protein>
    <submittedName>
        <fullName evidence="2">Uncharacterized protein</fullName>
    </submittedName>
</protein>
<organism evidence="2 3">
    <name type="scientific">Panaeolus cyanescens</name>
    <dbReference type="NCBI Taxonomy" id="181874"/>
    <lineage>
        <taxon>Eukaryota</taxon>
        <taxon>Fungi</taxon>
        <taxon>Dikarya</taxon>
        <taxon>Basidiomycota</taxon>
        <taxon>Agaricomycotina</taxon>
        <taxon>Agaricomycetes</taxon>
        <taxon>Agaricomycetidae</taxon>
        <taxon>Agaricales</taxon>
        <taxon>Agaricineae</taxon>
        <taxon>Galeropsidaceae</taxon>
        <taxon>Panaeolus</taxon>
    </lineage>
</organism>
<dbReference type="STRING" id="181874.A0A409W459"/>
<feature type="region of interest" description="Disordered" evidence="1">
    <location>
        <begin position="1305"/>
        <end position="1343"/>
    </location>
</feature>
<reference evidence="2 3" key="1">
    <citation type="journal article" date="2018" name="Evol. Lett.">
        <title>Horizontal gene cluster transfer increased hallucinogenic mushroom diversity.</title>
        <authorList>
            <person name="Reynolds H.T."/>
            <person name="Vijayakumar V."/>
            <person name="Gluck-Thaler E."/>
            <person name="Korotkin H.B."/>
            <person name="Matheny P.B."/>
            <person name="Slot J.C."/>
        </authorList>
    </citation>
    <scope>NUCLEOTIDE SEQUENCE [LARGE SCALE GENOMIC DNA]</scope>
    <source>
        <strain evidence="2 3">2629</strain>
    </source>
</reference>
<dbReference type="InParanoid" id="A0A409W459"/>
<evidence type="ECO:0000313" key="3">
    <source>
        <dbReference type="Proteomes" id="UP000284842"/>
    </source>
</evidence>
<feature type="region of interest" description="Disordered" evidence="1">
    <location>
        <begin position="956"/>
        <end position="1002"/>
    </location>
</feature>
<keyword evidence="3" id="KW-1185">Reference proteome</keyword>
<feature type="compositionally biased region" description="Basic and acidic residues" evidence="1">
    <location>
        <begin position="826"/>
        <end position="840"/>
    </location>
</feature>